<organism evidence="1 2">
    <name type="scientific">Gigaspora margarita</name>
    <dbReference type="NCBI Taxonomy" id="4874"/>
    <lineage>
        <taxon>Eukaryota</taxon>
        <taxon>Fungi</taxon>
        <taxon>Fungi incertae sedis</taxon>
        <taxon>Mucoromycota</taxon>
        <taxon>Glomeromycotina</taxon>
        <taxon>Glomeromycetes</taxon>
        <taxon>Diversisporales</taxon>
        <taxon>Gigasporaceae</taxon>
        <taxon>Gigaspora</taxon>
    </lineage>
</organism>
<dbReference type="InterPro" id="IPR001128">
    <property type="entry name" value="Cyt_P450"/>
</dbReference>
<protein>
    <submittedName>
        <fullName evidence="1">40707_t:CDS:1</fullName>
    </submittedName>
</protein>
<dbReference type="Gene3D" id="1.10.630.10">
    <property type="entry name" value="Cytochrome P450"/>
    <property type="match status" value="1"/>
</dbReference>
<dbReference type="InterPro" id="IPR036396">
    <property type="entry name" value="Cyt_P450_sf"/>
</dbReference>
<evidence type="ECO:0000313" key="1">
    <source>
        <dbReference type="EMBL" id="CAG8855472.1"/>
    </source>
</evidence>
<feature type="non-terminal residue" evidence="1">
    <location>
        <position position="212"/>
    </location>
</feature>
<dbReference type="EMBL" id="CAJVQB010149695">
    <property type="protein sequence ID" value="CAG8855472.1"/>
    <property type="molecule type" value="Genomic_DNA"/>
</dbReference>
<sequence length="212" mass="25464">WMKWLNESYGDLFELYIANNRVIHICKAEYVEKLFISKDNKFPHRFGHSEGLKELGYNDIGLLANANLEGWKSSRLFFNSMFLPSYSEKTYDAANKLWKEMESNWLSNYNNSKNGFEIDMAEWIRRFDACMIFDLNLGIKMSLMQDNKKLFSMLDMFVTSFEWFIVHPYWMRHYVPPIRAHTKRLLKNKDDLVDFALKIIRERRKEIENSLI</sequence>
<reference evidence="1 2" key="1">
    <citation type="submission" date="2021-06" db="EMBL/GenBank/DDBJ databases">
        <authorList>
            <person name="Kallberg Y."/>
            <person name="Tangrot J."/>
            <person name="Rosling A."/>
        </authorList>
    </citation>
    <scope>NUCLEOTIDE SEQUENCE [LARGE SCALE GENOMIC DNA]</scope>
    <source>
        <strain evidence="1 2">120-4 pot B 10/14</strain>
    </source>
</reference>
<evidence type="ECO:0000313" key="2">
    <source>
        <dbReference type="Proteomes" id="UP000789901"/>
    </source>
</evidence>
<gene>
    <name evidence="1" type="ORF">GMARGA_LOCUS44293</name>
</gene>
<dbReference type="SUPFAM" id="SSF48264">
    <property type="entry name" value="Cytochrome P450"/>
    <property type="match status" value="1"/>
</dbReference>
<accession>A0ABN7XJU1</accession>
<keyword evidence="2" id="KW-1185">Reference proteome</keyword>
<dbReference type="Proteomes" id="UP000789901">
    <property type="component" value="Unassembled WGS sequence"/>
</dbReference>
<feature type="non-terminal residue" evidence="1">
    <location>
        <position position="1"/>
    </location>
</feature>
<comment type="caution">
    <text evidence="1">The sequence shown here is derived from an EMBL/GenBank/DDBJ whole genome shotgun (WGS) entry which is preliminary data.</text>
</comment>
<dbReference type="Pfam" id="PF00067">
    <property type="entry name" value="p450"/>
    <property type="match status" value="1"/>
</dbReference>
<name>A0ABN7XJU1_GIGMA</name>
<proteinExistence type="predicted"/>